<evidence type="ECO:0000259" key="6">
    <source>
        <dbReference type="PROSITE" id="PS51635"/>
    </source>
</evidence>
<evidence type="ECO:0000256" key="1">
    <source>
        <dbReference type="ARBA" id="ARBA00022801"/>
    </source>
</evidence>
<name>A0A7W9TMN3_CASDE</name>
<feature type="region of interest" description="Disordered" evidence="5">
    <location>
        <begin position="1"/>
        <end position="40"/>
    </location>
</feature>
<dbReference type="Pfam" id="PF01734">
    <property type="entry name" value="Patatin"/>
    <property type="match status" value="1"/>
</dbReference>
<dbReference type="PROSITE" id="PS51635">
    <property type="entry name" value="PNPLA"/>
    <property type="match status" value="1"/>
</dbReference>
<feature type="active site" description="Nucleophile" evidence="4">
    <location>
        <position position="87"/>
    </location>
</feature>
<gene>
    <name evidence="7" type="ORF">HNR28_000748</name>
</gene>
<evidence type="ECO:0000313" key="7">
    <source>
        <dbReference type="EMBL" id="MBB6082723.1"/>
    </source>
</evidence>
<sequence length="433" mass="46893">MPTSRATPSEGLDQRPPDRAPSRAMAEEAAGAPGRGAAGRPRVGLVLTGGGARAAYQAGVLSGVLELLDPDRRPGFRNPFDIVCGTSAGAINAAALACRAHQPHRAVDHLCSLWQALHTRDIYYSDAARLMRTGLQWLGMLSLGWIRPQLSSYAPHSLLDNEPLSGLLCRTLNFSRLQTNLDRGHLSALAITATAYTTGEHLTFYQARQSIQPWSRTLRRAVACPIGVDHLMASSAIPFVFPARAILTGGRTLWCGDGSMRQLAPISSAIHLGAGRIFVIGTNYRDETSPGIRDLDPPYPNLAQVAGHTLSNIFLDGVSMDMERMERINELLARIPANRLKSESLRPIHALMIAPSRSLDELALEHLDELPGAVRTLFRVLGVSPRRIEPGGGALASYLLFESGYTRSLIALGRADSLSQAEKVIAFFKEWSA</sequence>
<dbReference type="PANTHER" id="PTHR14226">
    <property type="entry name" value="NEUROPATHY TARGET ESTERASE/SWISS CHEESE D.MELANOGASTER"/>
    <property type="match status" value="1"/>
</dbReference>
<feature type="domain" description="PNPLA" evidence="6">
    <location>
        <begin position="45"/>
        <end position="270"/>
    </location>
</feature>
<evidence type="ECO:0000313" key="8">
    <source>
        <dbReference type="Proteomes" id="UP000541136"/>
    </source>
</evidence>
<reference evidence="7 8" key="1">
    <citation type="submission" date="2020-08" db="EMBL/GenBank/DDBJ databases">
        <title>Genomic Encyclopedia of Type Strains, Phase IV (KMG-IV): sequencing the most valuable type-strain genomes for metagenomic binning, comparative biology and taxonomic classification.</title>
        <authorList>
            <person name="Goeker M."/>
        </authorList>
    </citation>
    <scope>NUCLEOTIDE SEQUENCE [LARGE SCALE GENOMIC DNA]</scope>
    <source>
        <strain evidence="7 8">DSM 12141</strain>
    </source>
</reference>
<dbReference type="InterPro" id="IPR016035">
    <property type="entry name" value="Acyl_Trfase/lysoPLipase"/>
</dbReference>
<dbReference type="EMBL" id="JACHIB010000003">
    <property type="protein sequence ID" value="MBB6082723.1"/>
    <property type="molecule type" value="Genomic_DNA"/>
</dbReference>
<evidence type="ECO:0000256" key="4">
    <source>
        <dbReference type="PROSITE-ProRule" id="PRU01161"/>
    </source>
</evidence>
<keyword evidence="3 4" id="KW-0443">Lipid metabolism</keyword>
<dbReference type="InterPro" id="IPR002641">
    <property type="entry name" value="PNPLA_dom"/>
</dbReference>
<feature type="active site" description="Proton acceptor" evidence="4">
    <location>
        <position position="257"/>
    </location>
</feature>
<organism evidence="7 8">
    <name type="scientific">Castellaniella defragrans</name>
    <name type="common">Alcaligenes defragrans</name>
    <dbReference type="NCBI Taxonomy" id="75697"/>
    <lineage>
        <taxon>Bacteria</taxon>
        <taxon>Pseudomonadati</taxon>
        <taxon>Pseudomonadota</taxon>
        <taxon>Betaproteobacteria</taxon>
        <taxon>Burkholderiales</taxon>
        <taxon>Alcaligenaceae</taxon>
        <taxon>Castellaniella</taxon>
    </lineage>
</organism>
<feature type="compositionally biased region" description="Basic and acidic residues" evidence="5">
    <location>
        <begin position="12"/>
        <end position="21"/>
    </location>
</feature>
<feature type="short sequence motif" description="GXSXG" evidence="4">
    <location>
        <begin position="85"/>
        <end position="89"/>
    </location>
</feature>
<dbReference type="SUPFAM" id="SSF52151">
    <property type="entry name" value="FabD/lysophospholipase-like"/>
    <property type="match status" value="1"/>
</dbReference>
<dbReference type="Gene3D" id="3.40.1090.10">
    <property type="entry name" value="Cytosolic phospholipase A2 catalytic domain"/>
    <property type="match status" value="1"/>
</dbReference>
<evidence type="ECO:0000256" key="2">
    <source>
        <dbReference type="ARBA" id="ARBA00022963"/>
    </source>
</evidence>
<dbReference type="PANTHER" id="PTHR14226:SF57">
    <property type="entry name" value="BLR7027 PROTEIN"/>
    <property type="match status" value="1"/>
</dbReference>
<dbReference type="AlphaFoldDB" id="A0A7W9TMN3"/>
<dbReference type="Proteomes" id="UP000541136">
    <property type="component" value="Unassembled WGS sequence"/>
</dbReference>
<comment type="caution">
    <text evidence="7">The sequence shown here is derived from an EMBL/GenBank/DDBJ whole genome shotgun (WGS) entry which is preliminary data.</text>
</comment>
<comment type="caution">
    <text evidence="4">Lacks conserved residue(s) required for the propagation of feature annotation.</text>
</comment>
<dbReference type="GO" id="GO:0016787">
    <property type="term" value="F:hydrolase activity"/>
    <property type="evidence" value="ECO:0007669"/>
    <property type="project" value="UniProtKB-UniRule"/>
</dbReference>
<feature type="compositionally biased region" description="Low complexity" evidence="5">
    <location>
        <begin position="22"/>
        <end position="32"/>
    </location>
</feature>
<dbReference type="GO" id="GO:0016042">
    <property type="term" value="P:lipid catabolic process"/>
    <property type="evidence" value="ECO:0007669"/>
    <property type="project" value="UniProtKB-UniRule"/>
</dbReference>
<accession>A0A7W9TMN3</accession>
<dbReference type="InterPro" id="IPR050301">
    <property type="entry name" value="NTE"/>
</dbReference>
<proteinExistence type="predicted"/>
<keyword evidence="1 4" id="KW-0378">Hydrolase</keyword>
<protein>
    <submittedName>
        <fullName evidence="7">NTE family protein</fullName>
    </submittedName>
</protein>
<evidence type="ECO:0000256" key="5">
    <source>
        <dbReference type="SAM" id="MobiDB-lite"/>
    </source>
</evidence>
<evidence type="ECO:0000256" key="3">
    <source>
        <dbReference type="ARBA" id="ARBA00023098"/>
    </source>
</evidence>
<keyword evidence="2 4" id="KW-0442">Lipid degradation</keyword>